<dbReference type="EMBL" id="CP144695">
    <property type="protein sequence ID" value="WVZ08283.1"/>
    <property type="molecule type" value="Genomic_DNA"/>
</dbReference>
<dbReference type="AlphaFoldDB" id="A0AAQ3RX16"/>
<accession>A0AAQ3RX16</accession>
<proteinExistence type="predicted"/>
<organism evidence="1 2">
    <name type="scientific">Vigna mungo</name>
    <name type="common">Black gram</name>
    <name type="synonym">Phaseolus mungo</name>
    <dbReference type="NCBI Taxonomy" id="3915"/>
    <lineage>
        <taxon>Eukaryota</taxon>
        <taxon>Viridiplantae</taxon>
        <taxon>Streptophyta</taxon>
        <taxon>Embryophyta</taxon>
        <taxon>Tracheophyta</taxon>
        <taxon>Spermatophyta</taxon>
        <taxon>Magnoliopsida</taxon>
        <taxon>eudicotyledons</taxon>
        <taxon>Gunneridae</taxon>
        <taxon>Pentapetalae</taxon>
        <taxon>rosids</taxon>
        <taxon>fabids</taxon>
        <taxon>Fabales</taxon>
        <taxon>Fabaceae</taxon>
        <taxon>Papilionoideae</taxon>
        <taxon>50 kb inversion clade</taxon>
        <taxon>NPAAA clade</taxon>
        <taxon>indigoferoid/millettioid clade</taxon>
        <taxon>Phaseoleae</taxon>
        <taxon>Vigna</taxon>
    </lineage>
</organism>
<reference evidence="1 2" key="1">
    <citation type="journal article" date="2023" name="Life. Sci Alliance">
        <title>Evolutionary insights into 3D genome organization and epigenetic landscape of Vigna mungo.</title>
        <authorList>
            <person name="Junaid A."/>
            <person name="Singh B."/>
            <person name="Bhatia S."/>
        </authorList>
    </citation>
    <scope>NUCLEOTIDE SEQUENCE [LARGE SCALE GENOMIC DNA]</scope>
    <source>
        <strain evidence="1">Urdbean</strain>
    </source>
</reference>
<name>A0AAQ3RX16_VIGMU</name>
<dbReference type="Proteomes" id="UP001374535">
    <property type="component" value="Chromosome 6"/>
</dbReference>
<gene>
    <name evidence="1" type="ORF">V8G54_021629</name>
</gene>
<evidence type="ECO:0000313" key="1">
    <source>
        <dbReference type="EMBL" id="WVZ08283.1"/>
    </source>
</evidence>
<protein>
    <submittedName>
        <fullName evidence="1">Uncharacterized protein</fullName>
    </submittedName>
</protein>
<keyword evidence="2" id="KW-1185">Reference proteome</keyword>
<sequence>MNDEAKNVRKEGCDLMYMELIYGGRRLEEARDSLWPVTIKKGYGSTALSFLREDIMKLMAYTFGCYVGNCNNQGVCGVDYGAYEAKKNCTTMERSSNEATLHSPPKVGGTSHVQFEHEEDEKEDIMLEVQQERDGGALLNQFLRSIARNFKAFAICYSTWKKIPKDPMMMHSGCSVWHDDSEPSLDVTLHEKEEDEAKNSMLDDVGGNKDGGMVQQRWRRIKCDLVAMIV</sequence>
<evidence type="ECO:0000313" key="2">
    <source>
        <dbReference type="Proteomes" id="UP001374535"/>
    </source>
</evidence>